<accession>A0A5B6UTQ5</accession>
<gene>
    <name evidence="5" type="ORF">EPI10_026822</name>
</gene>
<keyword evidence="1" id="KW-0863">Zinc-finger</keyword>
<dbReference type="PANTHER" id="PTHR33116:SF86">
    <property type="entry name" value="REVERSE TRANSCRIPTASE DOMAIN-CONTAINING PROTEIN"/>
    <property type="match status" value="1"/>
</dbReference>
<dbReference type="Pfam" id="PF00078">
    <property type="entry name" value="RVT_1"/>
    <property type="match status" value="1"/>
</dbReference>
<reference evidence="5" key="1">
    <citation type="submission" date="2019-08" db="EMBL/GenBank/DDBJ databases">
        <authorList>
            <person name="Liu F."/>
        </authorList>
    </citation>
    <scope>NUCLEOTIDE SEQUENCE [LARGE SCALE GENOMIC DNA]</scope>
    <source>
        <strain evidence="5">PA1801</strain>
        <tissue evidence="5">Leaf</tissue>
    </source>
</reference>
<keyword evidence="5" id="KW-0695">RNA-directed DNA polymerase</keyword>
<evidence type="ECO:0000313" key="5">
    <source>
        <dbReference type="EMBL" id="KAA3460126.1"/>
    </source>
</evidence>
<evidence type="ECO:0000256" key="2">
    <source>
        <dbReference type="SAM" id="MobiDB-lite"/>
    </source>
</evidence>
<keyword evidence="6" id="KW-1185">Reference proteome</keyword>
<name>A0A5B6UTQ5_9ROSI</name>
<dbReference type="InterPro" id="IPR025558">
    <property type="entry name" value="DUF4283"/>
</dbReference>
<dbReference type="InterPro" id="IPR044730">
    <property type="entry name" value="RNase_H-like_dom_plant"/>
</dbReference>
<organism evidence="5 6">
    <name type="scientific">Gossypium australe</name>
    <dbReference type="NCBI Taxonomy" id="47621"/>
    <lineage>
        <taxon>Eukaryota</taxon>
        <taxon>Viridiplantae</taxon>
        <taxon>Streptophyta</taxon>
        <taxon>Embryophyta</taxon>
        <taxon>Tracheophyta</taxon>
        <taxon>Spermatophyta</taxon>
        <taxon>Magnoliopsida</taxon>
        <taxon>eudicotyledons</taxon>
        <taxon>Gunneridae</taxon>
        <taxon>Pentapetalae</taxon>
        <taxon>rosids</taxon>
        <taxon>malvids</taxon>
        <taxon>Malvales</taxon>
        <taxon>Malvaceae</taxon>
        <taxon>Malvoideae</taxon>
        <taxon>Gossypium</taxon>
    </lineage>
</organism>
<dbReference type="Pfam" id="PF13456">
    <property type="entry name" value="RVT_3"/>
    <property type="match status" value="1"/>
</dbReference>
<dbReference type="Gene3D" id="3.30.420.10">
    <property type="entry name" value="Ribonuclease H-like superfamily/Ribonuclease H"/>
    <property type="match status" value="1"/>
</dbReference>
<evidence type="ECO:0000313" key="6">
    <source>
        <dbReference type="Proteomes" id="UP000325315"/>
    </source>
</evidence>
<feature type="region of interest" description="Disordered" evidence="2">
    <location>
        <begin position="585"/>
        <end position="670"/>
    </location>
</feature>
<feature type="region of interest" description="Disordered" evidence="2">
    <location>
        <begin position="1"/>
        <end position="60"/>
    </location>
</feature>
<dbReference type="InterPro" id="IPR002156">
    <property type="entry name" value="RNaseH_domain"/>
</dbReference>
<dbReference type="GO" id="GO:0003964">
    <property type="term" value="F:RNA-directed DNA polymerase activity"/>
    <property type="evidence" value="ECO:0007669"/>
    <property type="project" value="UniProtKB-KW"/>
</dbReference>
<keyword evidence="5" id="KW-0548">Nucleotidyltransferase</keyword>
<dbReference type="SUPFAM" id="SSF56672">
    <property type="entry name" value="DNA/RNA polymerases"/>
    <property type="match status" value="1"/>
</dbReference>
<dbReference type="OrthoDB" id="1002131at2759"/>
<dbReference type="SUPFAM" id="SSF56219">
    <property type="entry name" value="DNase I-like"/>
    <property type="match status" value="1"/>
</dbReference>
<dbReference type="EMBL" id="SMMG02000009">
    <property type="protein sequence ID" value="KAA3460126.1"/>
    <property type="molecule type" value="Genomic_DNA"/>
</dbReference>
<dbReference type="GO" id="GO:0003676">
    <property type="term" value="F:nucleic acid binding"/>
    <property type="evidence" value="ECO:0007669"/>
    <property type="project" value="InterPro"/>
</dbReference>
<dbReference type="InterPro" id="IPR012337">
    <property type="entry name" value="RNaseH-like_sf"/>
</dbReference>
<feature type="compositionally biased region" description="Basic and acidic residues" evidence="2">
    <location>
        <begin position="18"/>
        <end position="41"/>
    </location>
</feature>
<dbReference type="InterPro" id="IPR026960">
    <property type="entry name" value="RVT-Znf"/>
</dbReference>
<keyword evidence="1" id="KW-0479">Metal-binding</keyword>
<feature type="compositionally biased region" description="Basic residues" evidence="2">
    <location>
        <begin position="610"/>
        <end position="619"/>
    </location>
</feature>
<dbReference type="Gene3D" id="3.60.10.10">
    <property type="entry name" value="Endonuclease/exonuclease/phosphatase"/>
    <property type="match status" value="1"/>
</dbReference>
<dbReference type="Pfam" id="PF13966">
    <property type="entry name" value="zf-RVT"/>
    <property type="match status" value="1"/>
</dbReference>
<dbReference type="Proteomes" id="UP000325315">
    <property type="component" value="Unassembled WGS sequence"/>
</dbReference>
<evidence type="ECO:0000256" key="1">
    <source>
        <dbReference type="PROSITE-ProRule" id="PRU00047"/>
    </source>
</evidence>
<dbReference type="Pfam" id="PF14111">
    <property type="entry name" value="DUF4283"/>
    <property type="match status" value="1"/>
</dbReference>
<dbReference type="InterPro" id="IPR000477">
    <property type="entry name" value="RT_dom"/>
</dbReference>
<feature type="domain" description="Reverse transcriptase" evidence="4">
    <location>
        <begin position="955"/>
        <end position="1224"/>
    </location>
</feature>
<dbReference type="InterPro" id="IPR036691">
    <property type="entry name" value="Endo/exonu/phosph_ase_sf"/>
</dbReference>
<proteinExistence type="predicted"/>
<dbReference type="InterPro" id="IPR001878">
    <property type="entry name" value="Znf_CCHC"/>
</dbReference>
<comment type="caution">
    <text evidence="5">The sequence shown here is derived from an EMBL/GenBank/DDBJ whole genome shotgun (WGS) entry which is preliminary data.</text>
</comment>
<dbReference type="PROSITE" id="PS50158">
    <property type="entry name" value="ZF_CCHC"/>
    <property type="match status" value="1"/>
</dbReference>
<dbReference type="SUPFAM" id="SSF53098">
    <property type="entry name" value="Ribonuclease H-like"/>
    <property type="match status" value="1"/>
</dbReference>
<dbReference type="PROSITE" id="PS50878">
    <property type="entry name" value="RT_POL"/>
    <property type="match status" value="1"/>
</dbReference>
<protein>
    <submittedName>
        <fullName evidence="5">Reverse transcriptase</fullName>
    </submittedName>
</protein>
<dbReference type="CDD" id="cd01650">
    <property type="entry name" value="RT_nLTR_like"/>
    <property type="match status" value="1"/>
</dbReference>
<evidence type="ECO:0000259" key="3">
    <source>
        <dbReference type="PROSITE" id="PS50158"/>
    </source>
</evidence>
<keyword evidence="5" id="KW-0808">Transferase</keyword>
<feature type="domain" description="CCHC-type" evidence="3">
    <location>
        <begin position="286"/>
        <end position="299"/>
    </location>
</feature>
<dbReference type="GO" id="GO:0008270">
    <property type="term" value="F:zinc ion binding"/>
    <property type="evidence" value="ECO:0007669"/>
    <property type="project" value="UniProtKB-KW"/>
</dbReference>
<dbReference type="PANTHER" id="PTHR33116">
    <property type="entry name" value="REVERSE TRANSCRIPTASE ZINC-BINDING DOMAIN-CONTAINING PROTEIN-RELATED-RELATED"/>
    <property type="match status" value="1"/>
</dbReference>
<dbReference type="CDD" id="cd06222">
    <property type="entry name" value="RNase_H_like"/>
    <property type="match status" value="1"/>
</dbReference>
<keyword evidence="1" id="KW-0862">Zinc</keyword>
<dbReference type="GO" id="GO:0004523">
    <property type="term" value="F:RNA-DNA hybrid ribonuclease activity"/>
    <property type="evidence" value="ECO:0007669"/>
    <property type="project" value="InterPro"/>
</dbReference>
<evidence type="ECO:0000259" key="4">
    <source>
        <dbReference type="PROSITE" id="PS50878"/>
    </source>
</evidence>
<sequence>MTEENSLESGDNVLQLEVVDRDGSQMENDRNTKKVRFKEGTAEADTNMTDELAPSPKISWKDKLLGTNPDVSREEEVNPGGGTNEDDIEFLEGDIQRSVVNGIPAIEFSERIQQILFKEMELTVVVKLLGRNIGYGALSNRINGLWSPSKPFHLIDIENGYYLAKFQSIDDYSKVLTQGPWLVYGQYLTVQPWTKEFTPLQPYPSVVLAWIRLPGLPGFLYKKKILEEIGKTIGKVVRLDLNTDSRTRGRFARMAVYINLDKPLTGQVLVNGMKQKVEYEALPTICFSCGKYGHTKELCQLAQTALSPGKAQSTVILTETEGNGETENFGPWMVVERKSRNLRNKNIPKSDNKGKGIAGNRFEALTAMGNNGGLETEDNNKDEEEIAKIRVNAKVGPHEMKKKQVFRERVRSINFSQLGDENINSGEMGNILINSKRLITFNGKADQSNIKKASGSGASGPPFPKELSCPPSVAHARNVAGPSTPIVNSSNFEKGSTLSQPTIPLLISNSSNITAASLGNNGILSLIQNSCTNTNYDFQVSSANGGQVMADFSGTSMPSMPEAKSGVPIIDLNSNKHTAVSFKEKGPVDGAIKNRSSGKSMGSKEGSFRVTRKIVKSPHGKGNNLKIRNSSKVPLKESLSELAKSASNPQRTVSDASDNNSGPSYTWQRGNTSERLDRALANDDWISAFPHSLVYHLPRIKSDHRPILLKTNPELSAPRGRPFRFLAGWTKHANFKDLVSNRWRYSGNMAETLSNFTSYAKEWNRSTYGYIGTRKKQLLKSLGTIQKALDQSNSRRLANLEMEVRDELESVLNHEELLWRQKARCDWLQFGDRNTKFFHNRTMQRRKFNRIMAIRISDGEWCSEQETLREEAVKFFEDLYGECSEPISDIPSNIFPSLKEQDIDFLKKPILNDEIKKALFDMAPLKAPGSDGYHAIFFQSQWDLVGGAVCEWVQGIFAGNKIEEELNNTLIVLIPKKDHPEDFSQFRPISLCSVLYKLVMKVIANRLKVVFPNFISPEQAGFIAGRNISDNVIIAQEVIHSMRSRKTGKNWMAIKLDLEKAYDRISWEFIHVSLVAAGIPESLRKVIMNAISSSTMQILWNGVPSRPFKPVRGIRQGCPLSPYLFVLCMEWLGNCIRHEMGKGRWQPIRLARSGPDLSHLFFADDLVIFGKAEMSQAQTLKDILRRFCNLSGHRISSRKSNIFFSKGVDTILEDQISQFFGFQKVLNLGKYLGVPLLHDRVTKSTLNFVIDKVRSKLQNWDARKLSLAGRITLAQSVLLTIPSYFMQSLVIPKGVCDEIERITRQFIWGGSIGKSKPALIGWESICQPKTSGGLGFRYLHDHNTSFLMKIGFNLVTRKDDLWVRVLRSKYGWKSQLPESIHRSQCSHLWRSLSKAWPLLSENLLWFVGNGETIRGWKDNWIPKVGPLLSYVPAYSRLNMDSTLKDWVLQEGCWNIDMLKIWLPEDIIKRILSIPPPHPAEGEDKIIWARTESGSFTIRSAYRSIKENTWRPKDENWKNIWKYQGPQRVRTFLWLVASQRILTNSERFRRGFGQSSACSRCGHDLEDIMHALRDCPTAKEAWLLVVPPNKQSRFFSDSMQNWLSFNLSCHIKLQDKGITWSCLFGILAWRLWKNRNLLIFQNIDWTPLELIKSSLSWAQNFEAFTTRPKLNDNSPEQLQHCSNNWVFLYSDGAVERDSENGAAGGVVRDRDGNWVVGYTHYLGKCSPLEAELWSILDGVFILINRGYKKIKIRSDNLEVVRILSTKDMADSGSTLIRRIKRLLLSGNQWEIKHIPRENNLTADQMAKIGLHWKNSLRTFEAPPNMVATIFQHDKAFNAS</sequence>
<dbReference type="InterPro" id="IPR043502">
    <property type="entry name" value="DNA/RNA_pol_sf"/>
</dbReference>
<feature type="compositionally biased region" description="Polar residues" evidence="2">
    <location>
        <begin position="645"/>
        <end position="670"/>
    </location>
</feature>
<dbReference type="InterPro" id="IPR036397">
    <property type="entry name" value="RNaseH_sf"/>
</dbReference>